<keyword evidence="8" id="KW-0443">Lipid metabolism</keyword>
<evidence type="ECO:0000256" key="1">
    <source>
        <dbReference type="ARBA" id="ARBA00005194"/>
    </source>
</evidence>
<dbReference type="InterPro" id="IPR018201">
    <property type="entry name" value="Ketoacyl_synth_AS"/>
</dbReference>
<comment type="pathway">
    <text evidence="1 11">Lipid metabolism; fatty acid biosynthesis.</text>
</comment>
<sequence length="418" mass="44425">MTHTLKRVVITGLGALTPIGNNVSDFWNNLVAGKSGAARITKFNPEAFRTQFACQLKEYDPAKWLDRNDIRKTDPFTQYALVAAQQAVTDARLDFSAMDPFDSGVIWGSGQGGMQTFEEQVKEYTTGNYVPRFNPFFVPKLIANMASGMISIRFGLMGINYTTVSACSTSNTAIMDALNYIRLGKAKVIITGGSEAPITEASVGGFCAMKAMSTRNDDPATASRPFDIERDGFVMGEGAAALVLEEYEHAVARGAHIYAEVAGAAMTADAYHMTATHPQGLGALHAMKMALKDGGLEPADVDYLNAHATSTPVGDLSELAAIRSLFGETPAHLHISATKSMTGHLLGAAGAIEAIAAVLSIQHGIIPPTINTTQPDPAIPAGLQIVLKDAIEKKVRVAMSNTFGFGGHNGIVVFKEAK</sequence>
<dbReference type="EMBL" id="JAICCF010000004">
    <property type="protein sequence ID" value="MBW8687465.1"/>
    <property type="molecule type" value="Genomic_DNA"/>
</dbReference>
<dbReference type="PANTHER" id="PTHR11712">
    <property type="entry name" value="POLYKETIDE SYNTHASE-RELATED"/>
    <property type="match status" value="1"/>
</dbReference>
<dbReference type="InterPro" id="IPR020841">
    <property type="entry name" value="PKS_Beta-ketoAc_synthase_dom"/>
</dbReference>
<dbReference type="SMART" id="SM00825">
    <property type="entry name" value="PKS_KS"/>
    <property type="match status" value="1"/>
</dbReference>
<dbReference type="InterPro" id="IPR016039">
    <property type="entry name" value="Thiolase-like"/>
</dbReference>
<name>A0ABS7GJV0_9BACT</name>
<feature type="domain" description="Ketosynthase family 3 (KS3)" evidence="13">
    <location>
        <begin position="5"/>
        <end position="416"/>
    </location>
</feature>
<dbReference type="RefSeq" id="WP_220252775.1">
    <property type="nucleotide sequence ID" value="NZ_JAICCF010000004.1"/>
</dbReference>
<keyword evidence="9 11" id="KW-0275">Fatty acid biosynthesis</keyword>
<dbReference type="InterPro" id="IPR000794">
    <property type="entry name" value="Beta-ketoacyl_synthase"/>
</dbReference>
<evidence type="ECO:0000256" key="2">
    <source>
        <dbReference type="ARBA" id="ARBA00008467"/>
    </source>
</evidence>
<comment type="catalytic activity">
    <reaction evidence="11">
        <text>a fatty acyl-[ACP] + malonyl-[ACP] + H(+) = a 3-oxoacyl-[ACP] + holo-[ACP] + CO2</text>
        <dbReference type="Rhea" id="RHEA:22836"/>
        <dbReference type="Rhea" id="RHEA-COMP:9623"/>
        <dbReference type="Rhea" id="RHEA-COMP:9685"/>
        <dbReference type="Rhea" id="RHEA-COMP:9916"/>
        <dbReference type="Rhea" id="RHEA-COMP:14125"/>
        <dbReference type="ChEBI" id="CHEBI:15378"/>
        <dbReference type="ChEBI" id="CHEBI:16526"/>
        <dbReference type="ChEBI" id="CHEBI:64479"/>
        <dbReference type="ChEBI" id="CHEBI:78449"/>
        <dbReference type="ChEBI" id="CHEBI:78776"/>
        <dbReference type="ChEBI" id="CHEBI:138651"/>
    </reaction>
</comment>
<reference evidence="14 15" key="1">
    <citation type="submission" date="2021-08" db="EMBL/GenBank/DDBJ databases">
        <title>The genome sequence of Chitinophaga sp. B61.</title>
        <authorList>
            <person name="Zhang X."/>
        </authorList>
    </citation>
    <scope>NUCLEOTIDE SEQUENCE [LARGE SCALE GENOMIC DNA]</scope>
    <source>
        <strain evidence="14 15">B61</strain>
    </source>
</reference>
<dbReference type="Pfam" id="PF02801">
    <property type="entry name" value="Ketoacyl-synt_C"/>
    <property type="match status" value="1"/>
</dbReference>
<evidence type="ECO:0000313" key="14">
    <source>
        <dbReference type="EMBL" id="MBW8687465.1"/>
    </source>
</evidence>
<dbReference type="InterPro" id="IPR017568">
    <property type="entry name" value="3-oxoacyl-ACP_synth-2"/>
</dbReference>
<dbReference type="Proteomes" id="UP000812961">
    <property type="component" value="Unassembled WGS sequence"/>
</dbReference>
<keyword evidence="10 11" id="KW-0012">Acyltransferase</keyword>
<gene>
    <name evidence="14" type="primary">fabF</name>
    <name evidence="14" type="ORF">K1Y79_24220</name>
</gene>
<dbReference type="InterPro" id="IPR014031">
    <property type="entry name" value="Ketoacyl_synth_C"/>
</dbReference>
<comment type="catalytic activity">
    <reaction evidence="11">
        <text>(9Z)-hexadecenoyl-[ACP] + malonyl-[ACP] + H(+) = 3-oxo-(11Z)-octadecenoyl-[ACP] + holo-[ACP] + CO2</text>
        <dbReference type="Rhea" id="RHEA:55040"/>
        <dbReference type="Rhea" id="RHEA-COMP:9623"/>
        <dbReference type="Rhea" id="RHEA-COMP:9685"/>
        <dbReference type="Rhea" id="RHEA-COMP:10800"/>
        <dbReference type="Rhea" id="RHEA-COMP:14074"/>
        <dbReference type="ChEBI" id="CHEBI:15378"/>
        <dbReference type="ChEBI" id="CHEBI:16526"/>
        <dbReference type="ChEBI" id="CHEBI:64479"/>
        <dbReference type="ChEBI" id="CHEBI:78449"/>
        <dbReference type="ChEBI" id="CHEBI:83989"/>
        <dbReference type="ChEBI" id="CHEBI:138538"/>
        <dbReference type="EC" id="2.3.1.179"/>
    </reaction>
</comment>
<dbReference type="CDD" id="cd00834">
    <property type="entry name" value="KAS_I_II"/>
    <property type="match status" value="1"/>
</dbReference>
<comment type="similarity">
    <text evidence="2 11 12">Belongs to the thiolase-like superfamily. Beta-ketoacyl-ACP synthases family.</text>
</comment>
<proteinExistence type="inferred from homology"/>
<dbReference type="PANTHER" id="PTHR11712:SF336">
    <property type="entry name" value="3-OXOACYL-[ACYL-CARRIER-PROTEIN] SYNTHASE, MITOCHONDRIAL"/>
    <property type="match status" value="1"/>
</dbReference>
<evidence type="ECO:0000256" key="5">
    <source>
        <dbReference type="ARBA" id="ARBA00022516"/>
    </source>
</evidence>
<comment type="function">
    <text evidence="11">Involved in the type II fatty acid elongation cycle. Catalyzes the elongation of a wide range of acyl-ACP by the addition of two carbons from malonyl-ACP to an acyl acceptor. Can efficiently catalyze the conversion of palmitoleoyl-ACP (cis-hexadec-9-enoyl-ACP) to cis-vaccenoyl-ACP (cis-octadec-11-enoyl-ACP), an essential step in the thermal regulation of fatty acid composition.</text>
</comment>
<dbReference type="PIRSF" id="PIRSF000447">
    <property type="entry name" value="KAS_II"/>
    <property type="match status" value="1"/>
</dbReference>
<dbReference type="Pfam" id="PF00109">
    <property type="entry name" value="ketoacyl-synt"/>
    <property type="match status" value="1"/>
</dbReference>
<dbReference type="InterPro" id="IPR014030">
    <property type="entry name" value="Ketoacyl_synth_N"/>
</dbReference>
<organism evidence="14 15">
    <name type="scientific">Chitinophaga rhizophila</name>
    <dbReference type="NCBI Taxonomy" id="2866212"/>
    <lineage>
        <taxon>Bacteria</taxon>
        <taxon>Pseudomonadati</taxon>
        <taxon>Bacteroidota</taxon>
        <taxon>Chitinophagia</taxon>
        <taxon>Chitinophagales</taxon>
        <taxon>Chitinophagaceae</taxon>
        <taxon>Chitinophaga</taxon>
    </lineage>
</organism>
<comment type="caution">
    <text evidence="14">The sequence shown here is derived from an EMBL/GenBank/DDBJ whole genome shotgun (WGS) entry which is preliminary data.</text>
</comment>
<evidence type="ECO:0000256" key="6">
    <source>
        <dbReference type="ARBA" id="ARBA00022679"/>
    </source>
</evidence>
<evidence type="ECO:0000256" key="3">
    <source>
        <dbReference type="ARBA" id="ARBA00012356"/>
    </source>
</evidence>
<evidence type="ECO:0000256" key="9">
    <source>
        <dbReference type="ARBA" id="ARBA00023160"/>
    </source>
</evidence>
<keyword evidence="6 11" id="KW-0808">Transferase</keyword>
<dbReference type="PROSITE" id="PS52004">
    <property type="entry name" value="KS3_2"/>
    <property type="match status" value="1"/>
</dbReference>
<dbReference type="NCBIfam" id="TIGR03150">
    <property type="entry name" value="fabF"/>
    <property type="match status" value="1"/>
</dbReference>
<evidence type="ECO:0000256" key="7">
    <source>
        <dbReference type="ARBA" id="ARBA00022832"/>
    </source>
</evidence>
<accession>A0ABS7GJV0</accession>
<keyword evidence="5 11" id="KW-0444">Lipid biosynthesis</keyword>
<evidence type="ECO:0000256" key="12">
    <source>
        <dbReference type="RuleBase" id="RU003694"/>
    </source>
</evidence>
<evidence type="ECO:0000256" key="10">
    <source>
        <dbReference type="ARBA" id="ARBA00023315"/>
    </source>
</evidence>
<protein>
    <recommendedName>
        <fullName evidence="4 11">3-oxoacyl-[acyl-carrier-protein] synthase 2</fullName>
        <ecNumber evidence="3 11">2.3.1.179</ecNumber>
    </recommendedName>
</protein>
<evidence type="ECO:0000256" key="11">
    <source>
        <dbReference type="PIRNR" id="PIRNR000447"/>
    </source>
</evidence>
<evidence type="ECO:0000256" key="4">
    <source>
        <dbReference type="ARBA" id="ARBA00014657"/>
    </source>
</evidence>
<dbReference type="EC" id="2.3.1.179" evidence="3 11"/>
<dbReference type="PROSITE" id="PS00606">
    <property type="entry name" value="KS3_1"/>
    <property type="match status" value="1"/>
</dbReference>
<keyword evidence="15" id="KW-1185">Reference proteome</keyword>
<keyword evidence="7" id="KW-0276">Fatty acid metabolism</keyword>
<evidence type="ECO:0000313" key="15">
    <source>
        <dbReference type="Proteomes" id="UP000812961"/>
    </source>
</evidence>
<dbReference type="GO" id="GO:0004315">
    <property type="term" value="F:3-oxoacyl-[acyl-carrier-protein] synthase activity"/>
    <property type="evidence" value="ECO:0007669"/>
    <property type="project" value="UniProtKB-EC"/>
</dbReference>
<evidence type="ECO:0000259" key="13">
    <source>
        <dbReference type="PROSITE" id="PS52004"/>
    </source>
</evidence>
<dbReference type="NCBIfam" id="NF005589">
    <property type="entry name" value="PRK07314.1"/>
    <property type="match status" value="1"/>
</dbReference>
<evidence type="ECO:0000256" key="8">
    <source>
        <dbReference type="ARBA" id="ARBA00023098"/>
    </source>
</evidence>
<dbReference type="Gene3D" id="3.40.47.10">
    <property type="match status" value="1"/>
</dbReference>
<dbReference type="SUPFAM" id="SSF53901">
    <property type="entry name" value="Thiolase-like"/>
    <property type="match status" value="2"/>
</dbReference>